<dbReference type="GO" id="GO:0016538">
    <property type="term" value="F:cyclin-dependent protein serine/threonine kinase regulator activity"/>
    <property type="evidence" value="ECO:0007669"/>
    <property type="project" value="TreeGrafter"/>
</dbReference>
<dbReference type="GO" id="GO:0019901">
    <property type="term" value="F:protein kinase binding"/>
    <property type="evidence" value="ECO:0007669"/>
    <property type="project" value="InterPro"/>
</dbReference>
<evidence type="ECO:0000313" key="5">
    <source>
        <dbReference type="EMBL" id="CAE1331700.1"/>
    </source>
</evidence>
<keyword evidence="6" id="KW-1185">Reference proteome</keyword>
<keyword evidence="4" id="KW-0472">Membrane</keyword>
<evidence type="ECO:0000256" key="3">
    <source>
        <dbReference type="SAM" id="MobiDB-lite"/>
    </source>
</evidence>
<feature type="compositionally biased region" description="Basic and acidic residues" evidence="3">
    <location>
        <begin position="493"/>
        <end position="507"/>
    </location>
</feature>
<keyword evidence="4" id="KW-1133">Transmembrane helix</keyword>
<dbReference type="Gene3D" id="1.10.472.10">
    <property type="entry name" value="Cyclin-like"/>
    <property type="match status" value="1"/>
</dbReference>
<name>A0A812EZX6_ACAPH</name>
<dbReference type="GO" id="GO:0000307">
    <property type="term" value="C:cyclin-dependent protein kinase holoenzyme complex"/>
    <property type="evidence" value="ECO:0007669"/>
    <property type="project" value="TreeGrafter"/>
</dbReference>
<dbReference type="Pfam" id="PF08613">
    <property type="entry name" value="Cyclin"/>
    <property type="match status" value="1"/>
</dbReference>
<dbReference type="AlphaFoldDB" id="A0A812EZX6"/>
<evidence type="ECO:0000313" key="6">
    <source>
        <dbReference type="Proteomes" id="UP000597762"/>
    </source>
</evidence>
<evidence type="ECO:0000256" key="4">
    <source>
        <dbReference type="SAM" id="Phobius"/>
    </source>
</evidence>
<dbReference type="PANTHER" id="PTHR15615:SF108">
    <property type="entry name" value="PROTEIN CNPPD1"/>
    <property type="match status" value="1"/>
</dbReference>
<dbReference type="GO" id="GO:0005634">
    <property type="term" value="C:nucleus"/>
    <property type="evidence" value="ECO:0007669"/>
    <property type="project" value="TreeGrafter"/>
</dbReference>
<feature type="transmembrane region" description="Helical" evidence="4">
    <location>
        <begin position="227"/>
        <end position="249"/>
    </location>
</feature>
<dbReference type="Proteomes" id="UP000597762">
    <property type="component" value="Unassembled WGS sequence"/>
</dbReference>
<evidence type="ECO:0000256" key="2">
    <source>
        <dbReference type="ARBA" id="ARBA00040808"/>
    </source>
</evidence>
<sequence length="725" mass="80660">MFDRSPINSGKRKPSHTYLDYENSPEHVELTERLCKTLYYGYNTPPDYPSLPLSEITVKFFQDAAPRSLGKVDMYLASSMTKHAMMSPCSVMLGIIYVNRLKDKNPEYLMQISSADLFLISMMMASKYLYDEGVYEEVFNEDWAVVGMMETADINQLEQDFLAALDWRLMVHEHEFKQLLDTIEKKIAFHESYKRGWLSYTDVWTLTQGSFYGDICKHMGQELAKMFAVSTVAYVAGVLTLLTSSYLAVSMTSRLTALTQQPTVLPELPFNLPVISHDAVSSVNILGMRKDIGCDLPAMSLPFSVSPAWLLPSSVSSISSFLYQMMVASSLEYVSYGFPGDLNFLWRQSDESKHHASDALHMKGQKTDNGAFISSGQEELSPGKLWTPSALNYDQNPNPVVRDENSLYTAEIVSPQAILATTSTASSNGNSYRYLSENQPLAPSQISNSSAWSEKGLSVDELPRMKYPAISTALLNLVTLFSLKTSPSSNQESKQESGHCKHCENARHSAAHRPAAHRPAAHHPAARLTAEIKPCAADLLSNYSRISVSSKRNLLAKCSWSQWHSERKSNSRQNQLSSDDVNLIQSKNVPSHLSTIVSSSGSSSSLHPSFLYNPGATSTAYVPYYLKKNDTLFSLPSQKDPHRGQTKSNCFQLRGLHSEGDLFNQSLSLRSLTATFLMGSRYHFIADISNSFSDLQVSHSSSSIPNMFVFPWQLAFLDAGCGNVV</sequence>
<dbReference type="CDD" id="cd20557">
    <property type="entry name" value="CYCLIN_ScPCL1-like"/>
    <property type="match status" value="1"/>
</dbReference>
<dbReference type="OrthoDB" id="244495at2759"/>
<comment type="similarity">
    <text evidence="1">Belongs to the CNPPD1 family.</text>
</comment>
<proteinExistence type="inferred from homology"/>
<dbReference type="InterPro" id="IPR013922">
    <property type="entry name" value="Cyclin_PHO80-like"/>
</dbReference>
<feature type="compositionally biased region" description="Basic residues" evidence="3">
    <location>
        <begin position="509"/>
        <end position="524"/>
    </location>
</feature>
<protein>
    <recommendedName>
        <fullName evidence="2">Protein CNPPD1</fullName>
    </recommendedName>
</protein>
<gene>
    <name evidence="5" type="ORF">SPHA_80855</name>
</gene>
<dbReference type="EMBL" id="CAHIKZ030005611">
    <property type="protein sequence ID" value="CAE1331700.1"/>
    <property type="molecule type" value="Genomic_DNA"/>
</dbReference>
<comment type="caution">
    <text evidence="5">The sequence shown here is derived from an EMBL/GenBank/DDBJ whole genome shotgun (WGS) entry which is preliminary data.</text>
</comment>
<accession>A0A812EZX6</accession>
<organism evidence="5 6">
    <name type="scientific">Acanthosepion pharaonis</name>
    <name type="common">Pharaoh cuttlefish</name>
    <name type="synonym">Sepia pharaonis</name>
    <dbReference type="NCBI Taxonomy" id="158019"/>
    <lineage>
        <taxon>Eukaryota</taxon>
        <taxon>Metazoa</taxon>
        <taxon>Spiralia</taxon>
        <taxon>Lophotrochozoa</taxon>
        <taxon>Mollusca</taxon>
        <taxon>Cephalopoda</taxon>
        <taxon>Coleoidea</taxon>
        <taxon>Decapodiformes</taxon>
        <taxon>Sepiida</taxon>
        <taxon>Sepiina</taxon>
        <taxon>Sepiidae</taxon>
        <taxon>Acanthosepion</taxon>
    </lineage>
</organism>
<feature type="region of interest" description="Disordered" evidence="3">
    <location>
        <begin position="487"/>
        <end position="524"/>
    </location>
</feature>
<dbReference type="PANTHER" id="PTHR15615">
    <property type="match status" value="1"/>
</dbReference>
<evidence type="ECO:0000256" key="1">
    <source>
        <dbReference type="ARBA" id="ARBA00038508"/>
    </source>
</evidence>
<reference evidence="5" key="1">
    <citation type="submission" date="2021-01" db="EMBL/GenBank/DDBJ databases">
        <authorList>
            <person name="Li R."/>
            <person name="Bekaert M."/>
        </authorList>
    </citation>
    <scope>NUCLEOTIDE SEQUENCE</scope>
    <source>
        <strain evidence="5">Farmed</strain>
    </source>
</reference>
<keyword evidence="4" id="KW-0812">Transmembrane</keyword>